<dbReference type="AlphaFoldDB" id="A0A941ICR0"/>
<accession>A0A941ICR0</accession>
<dbReference type="SUPFAM" id="SSF55729">
    <property type="entry name" value="Acyl-CoA N-acyltransferases (Nat)"/>
    <property type="match status" value="1"/>
</dbReference>
<organism evidence="2 3">
    <name type="scientific">Virgibacillus salarius</name>
    <dbReference type="NCBI Taxonomy" id="447199"/>
    <lineage>
        <taxon>Bacteria</taxon>
        <taxon>Bacillati</taxon>
        <taxon>Bacillota</taxon>
        <taxon>Bacilli</taxon>
        <taxon>Bacillales</taxon>
        <taxon>Bacillaceae</taxon>
        <taxon>Virgibacillus</taxon>
    </lineage>
</organism>
<dbReference type="GO" id="GO:0005737">
    <property type="term" value="C:cytoplasm"/>
    <property type="evidence" value="ECO:0007669"/>
    <property type="project" value="TreeGrafter"/>
</dbReference>
<dbReference type="InterPro" id="IPR016181">
    <property type="entry name" value="Acyl_CoA_acyltransferase"/>
</dbReference>
<dbReference type="InterPro" id="IPR051531">
    <property type="entry name" value="N-acetyltransferase"/>
</dbReference>
<evidence type="ECO:0000259" key="1">
    <source>
        <dbReference type="PROSITE" id="PS51186"/>
    </source>
</evidence>
<dbReference type="RefSeq" id="WP_166530388.1">
    <property type="nucleotide sequence ID" value="NZ_BAAACY010000063.1"/>
</dbReference>
<keyword evidence="3" id="KW-1185">Reference proteome</keyword>
<reference evidence="2" key="1">
    <citation type="submission" date="2021-04" db="EMBL/GenBank/DDBJ databases">
        <title>Isolation and polyphasic classification of algal microorganism.</title>
        <authorList>
            <person name="Wang S."/>
        </authorList>
    </citation>
    <scope>NUCLEOTIDE SEQUENCE</scope>
    <source>
        <strain evidence="2">720a</strain>
    </source>
</reference>
<dbReference type="Pfam" id="PF13302">
    <property type="entry name" value="Acetyltransf_3"/>
    <property type="match status" value="1"/>
</dbReference>
<evidence type="ECO:0000313" key="2">
    <source>
        <dbReference type="EMBL" id="MBR7796410.1"/>
    </source>
</evidence>
<comment type="caution">
    <text evidence="2">The sequence shown here is derived from an EMBL/GenBank/DDBJ whole genome shotgun (WGS) entry which is preliminary data.</text>
</comment>
<protein>
    <submittedName>
        <fullName evidence="2">GNAT family N-acetyltransferase</fullName>
    </submittedName>
</protein>
<dbReference type="Gene3D" id="3.40.630.30">
    <property type="match status" value="1"/>
</dbReference>
<dbReference type="PANTHER" id="PTHR43792:SF9">
    <property type="entry name" value="RIBOSOMAL-PROTEIN-ALANINE ACETYLTRANSFERASE"/>
    <property type="match status" value="1"/>
</dbReference>
<dbReference type="EMBL" id="JAGSOT010000026">
    <property type="protein sequence ID" value="MBR7796410.1"/>
    <property type="molecule type" value="Genomic_DNA"/>
</dbReference>
<dbReference type="GO" id="GO:0008999">
    <property type="term" value="F:protein-N-terminal-alanine acetyltransferase activity"/>
    <property type="evidence" value="ECO:0007669"/>
    <property type="project" value="TreeGrafter"/>
</dbReference>
<dbReference type="PANTHER" id="PTHR43792">
    <property type="entry name" value="GNAT FAMILY, PUTATIVE (AFU_ORTHOLOGUE AFUA_3G00765)-RELATED-RELATED"/>
    <property type="match status" value="1"/>
</dbReference>
<feature type="domain" description="N-acetyltransferase" evidence="1">
    <location>
        <begin position="10"/>
        <end position="166"/>
    </location>
</feature>
<dbReference type="PROSITE" id="PS51186">
    <property type="entry name" value="GNAT"/>
    <property type="match status" value="1"/>
</dbReference>
<dbReference type="Proteomes" id="UP000675284">
    <property type="component" value="Unassembled WGS sequence"/>
</dbReference>
<name>A0A941ICR0_9BACI</name>
<dbReference type="InterPro" id="IPR000182">
    <property type="entry name" value="GNAT_dom"/>
</dbReference>
<evidence type="ECO:0000313" key="3">
    <source>
        <dbReference type="Proteomes" id="UP000675284"/>
    </source>
</evidence>
<sequence>MITNLITDRLCLRKMETNDAASLFNIWSDPEVTKFMNITSFTDESQAQDMIHFLNKLYEDNKAIRYTIIELATNQIIGSCGFNSLDQENEKAEIGYELAKESWGKGYATEAISKLLTVGFDSFNLNRIEAKIEPDNHNSIKLVEKLRFTLEGTLRQYEKYDERYIDLHLYSKLKSDSM</sequence>
<gene>
    <name evidence="2" type="ORF">KCX74_10220</name>
</gene>
<proteinExistence type="predicted"/>